<dbReference type="PANTHER" id="PTHR18866:SF33">
    <property type="entry name" value="METHYLCROTONOYL-COA CARBOXYLASE SUBUNIT ALPHA, MITOCHONDRIAL-RELATED"/>
    <property type="match status" value="1"/>
</dbReference>
<dbReference type="SUPFAM" id="SSF56059">
    <property type="entry name" value="Glutathione synthetase ATP-binding domain-like"/>
    <property type="match status" value="1"/>
</dbReference>
<evidence type="ECO:0000256" key="7">
    <source>
        <dbReference type="PROSITE-ProRule" id="PRU00409"/>
    </source>
</evidence>
<dbReference type="Gene3D" id="2.40.50.100">
    <property type="match status" value="1"/>
</dbReference>
<dbReference type="PROSITE" id="PS00188">
    <property type="entry name" value="BIOTIN"/>
    <property type="match status" value="1"/>
</dbReference>
<proteinExistence type="predicted"/>
<dbReference type="InterPro" id="IPR011053">
    <property type="entry name" value="Single_hybrid_motif"/>
</dbReference>
<dbReference type="OrthoDB" id="9763189at2"/>
<dbReference type="GO" id="GO:0005524">
    <property type="term" value="F:ATP binding"/>
    <property type="evidence" value="ECO:0007669"/>
    <property type="project" value="UniProtKB-UniRule"/>
</dbReference>
<dbReference type="Gene3D" id="3.30.470.20">
    <property type="entry name" value="ATP-grasp fold, B domain"/>
    <property type="match status" value="1"/>
</dbReference>
<dbReference type="FunFam" id="3.30.1490.20:FF:000003">
    <property type="entry name" value="acetyl-CoA carboxylase isoform X1"/>
    <property type="match status" value="1"/>
</dbReference>
<dbReference type="InterPro" id="IPR001882">
    <property type="entry name" value="Biotin_BS"/>
</dbReference>
<keyword evidence="2" id="KW-0436">Ligase</keyword>
<accession>A0A2M9G5X9</accession>
<evidence type="ECO:0000256" key="1">
    <source>
        <dbReference type="ARBA" id="ARBA00001953"/>
    </source>
</evidence>
<dbReference type="FunFam" id="2.40.50.100:FF:000003">
    <property type="entry name" value="Acetyl-CoA carboxylase biotin carboxyl carrier protein"/>
    <property type="match status" value="1"/>
</dbReference>
<evidence type="ECO:0000256" key="4">
    <source>
        <dbReference type="ARBA" id="ARBA00022840"/>
    </source>
</evidence>
<comment type="caution">
    <text evidence="11">The sequence shown here is derived from an EMBL/GenBank/DDBJ whole genome shotgun (WGS) entry which is preliminary data.</text>
</comment>
<dbReference type="Pfam" id="PF02785">
    <property type="entry name" value="Biotin_carb_C"/>
    <property type="match status" value="1"/>
</dbReference>
<feature type="domain" description="Biotin carboxylation" evidence="10">
    <location>
        <begin position="2"/>
        <end position="447"/>
    </location>
</feature>
<evidence type="ECO:0000256" key="5">
    <source>
        <dbReference type="ARBA" id="ARBA00022946"/>
    </source>
</evidence>
<dbReference type="RefSeq" id="WP_109796257.1">
    <property type="nucleotide sequence ID" value="NZ_PHIG01000007.1"/>
</dbReference>
<evidence type="ECO:0000313" key="12">
    <source>
        <dbReference type="Proteomes" id="UP000229498"/>
    </source>
</evidence>
<keyword evidence="4 7" id="KW-0067">ATP-binding</keyword>
<evidence type="ECO:0000259" key="9">
    <source>
        <dbReference type="PROSITE" id="PS50975"/>
    </source>
</evidence>
<dbReference type="InterPro" id="IPR005482">
    <property type="entry name" value="Biotin_COase_C"/>
</dbReference>
<dbReference type="InterPro" id="IPR011764">
    <property type="entry name" value="Biotin_carboxylation_dom"/>
</dbReference>
<dbReference type="PROSITE" id="PS00866">
    <property type="entry name" value="CPSASE_1"/>
    <property type="match status" value="1"/>
</dbReference>
<dbReference type="Pfam" id="PF02786">
    <property type="entry name" value="CPSase_L_D2"/>
    <property type="match status" value="1"/>
</dbReference>
<keyword evidence="12" id="KW-1185">Reference proteome</keyword>
<dbReference type="SMART" id="SM00878">
    <property type="entry name" value="Biotin_carb_C"/>
    <property type="match status" value="1"/>
</dbReference>
<gene>
    <name evidence="11" type="ORF">CVT23_02500</name>
</gene>
<dbReference type="SUPFAM" id="SSF52440">
    <property type="entry name" value="PreATP-grasp domain"/>
    <property type="match status" value="1"/>
</dbReference>
<evidence type="ECO:0000313" key="11">
    <source>
        <dbReference type="EMBL" id="PJK31125.1"/>
    </source>
</evidence>
<feature type="domain" description="Lipoyl-binding" evidence="8">
    <location>
        <begin position="577"/>
        <end position="652"/>
    </location>
</feature>
<dbReference type="InterPro" id="IPR005481">
    <property type="entry name" value="BC-like_N"/>
</dbReference>
<protein>
    <submittedName>
        <fullName evidence="11">3-methylcrotonyl-CoA carboxylase</fullName>
    </submittedName>
</protein>
<dbReference type="FunFam" id="3.40.50.20:FF:000010">
    <property type="entry name" value="Propionyl-CoA carboxylase subunit alpha"/>
    <property type="match status" value="1"/>
</dbReference>
<dbReference type="Pfam" id="PF00289">
    <property type="entry name" value="Biotin_carb_N"/>
    <property type="match status" value="1"/>
</dbReference>
<dbReference type="CDD" id="cd06850">
    <property type="entry name" value="biotinyl_domain"/>
    <property type="match status" value="1"/>
</dbReference>
<dbReference type="AlphaFoldDB" id="A0A2M9G5X9"/>
<reference evidence="11 12" key="1">
    <citation type="submission" date="2017-11" db="EMBL/GenBank/DDBJ databases">
        <title>Draft genome sequence of Rhizobiales bacterium SY3-13.</title>
        <authorList>
            <person name="Sun C."/>
        </authorList>
    </citation>
    <scope>NUCLEOTIDE SEQUENCE [LARGE SCALE GENOMIC DNA]</scope>
    <source>
        <strain evidence="11 12">SY3-13</strain>
    </source>
</reference>
<dbReference type="InterPro" id="IPR005479">
    <property type="entry name" value="CPAse_ATP-bd"/>
</dbReference>
<dbReference type="PROSITE" id="PS50968">
    <property type="entry name" value="BIOTINYL_LIPOYL"/>
    <property type="match status" value="1"/>
</dbReference>
<evidence type="ECO:0000256" key="2">
    <source>
        <dbReference type="ARBA" id="ARBA00022598"/>
    </source>
</evidence>
<feature type="domain" description="ATP-grasp" evidence="9">
    <location>
        <begin position="121"/>
        <end position="318"/>
    </location>
</feature>
<evidence type="ECO:0000259" key="8">
    <source>
        <dbReference type="PROSITE" id="PS50968"/>
    </source>
</evidence>
<dbReference type="InterPro" id="IPR000089">
    <property type="entry name" value="Biotin_lipoyl"/>
</dbReference>
<dbReference type="InterPro" id="IPR011054">
    <property type="entry name" value="Rudment_hybrid_motif"/>
</dbReference>
<dbReference type="Proteomes" id="UP000229498">
    <property type="component" value="Unassembled WGS sequence"/>
</dbReference>
<dbReference type="Pfam" id="PF00364">
    <property type="entry name" value="Biotin_lipoyl"/>
    <property type="match status" value="1"/>
</dbReference>
<dbReference type="EMBL" id="PHIG01000007">
    <property type="protein sequence ID" value="PJK31125.1"/>
    <property type="molecule type" value="Genomic_DNA"/>
</dbReference>
<dbReference type="SUPFAM" id="SSF51230">
    <property type="entry name" value="Single hybrid motif"/>
    <property type="match status" value="1"/>
</dbReference>
<evidence type="ECO:0000256" key="3">
    <source>
        <dbReference type="ARBA" id="ARBA00022741"/>
    </source>
</evidence>
<keyword evidence="3 7" id="KW-0547">Nucleotide-binding</keyword>
<keyword evidence="6" id="KW-0092">Biotin</keyword>
<dbReference type="InterPro" id="IPR016185">
    <property type="entry name" value="PreATP-grasp_dom_sf"/>
</dbReference>
<dbReference type="PROSITE" id="PS50975">
    <property type="entry name" value="ATP_GRASP"/>
    <property type="match status" value="1"/>
</dbReference>
<dbReference type="InterPro" id="IPR050856">
    <property type="entry name" value="Biotin_carboxylase_complex"/>
</dbReference>
<name>A0A2M9G5X9_9PROT</name>
<dbReference type="SUPFAM" id="SSF51246">
    <property type="entry name" value="Rudiment single hybrid motif"/>
    <property type="match status" value="1"/>
</dbReference>
<dbReference type="GO" id="GO:0016874">
    <property type="term" value="F:ligase activity"/>
    <property type="evidence" value="ECO:0007669"/>
    <property type="project" value="UniProtKB-KW"/>
</dbReference>
<dbReference type="InterPro" id="IPR011761">
    <property type="entry name" value="ATP-grasp"/>
</dbReference>
<dbReference type="PROSITE" id="PS50979">
    <property type="entry name" value="BC"/>
    <property type="match status" value="1"/>
</dbReference>
<evidence type="ECO:0000259" key="10">
    <source>
        <dbReference type="PROSITE" id="PS50979"/>
    </source>
</evidence>
<keyword evidence="5" id="KW-0809">Transit peptide</keyword>
<sequence>MTIHTLLIANRGEIACRVIRTARRLGIRTVAVHSAADAGAPHVHMAHTAIEIGPAAVAESYLSIERIMDAARKTGADAIHPGYGFLSENAKFARACEDAGITFVGPPIAAIDLMGDKARSKLRMIEAGVPTVPGYQDEDQSDAKLLAEASRIGFPLMVKASAGGGGRGMRLVDDPAKLERALKAARSEAKNAFGDDRLILEKAVVEPRHVEIQVFADRSGNVVHLGERDCSVQRRHQKVVEEAPSPAVTPEIRSAMGEAAVQAAQSIGYLGAGTVEFLLDRNGDFYFLEMNTRLQVEHPVTEMVTGYDLVEWQIRVAEGENLPARQADIRLDGHAIEVRLYAESPAKNFLPRTGRAHLWRIPEGAGIRVDAGLSEGQEITPFYDPMIAKVIAHGPTRDAARLRLANALRDTKLLGVETNRRFLIETLEDEVFAAGEATTAFIEQRFPKSRLKPATIGAEDIALAAVLLFRRTRTDAPAAFHGWRSSGQTPRSPMVIRIGEDEHEVTVIWHGGDDYDVATGGGTVTVAGTCVGNAEIAWRTEAGTKRAAFCFDGESLLLQTEMADIAAEETTYLDRAAEAAGGDGAVVAPMNGRVLRLAVKAGDKVTRGQIVAVLEAMKMEHEITAPVAGEVSETAAAEGQQVATNALLVRIEAGN</sequence>
<dbReference type="PANTHER" id="PTHR18866">
    <property type="entry name" value="CARBOXYLASE:PYRUVATE/ACETYL-COA/PROPIONYL-COA CARBOXYLASE"/>
    <property type="match status" value="1"/>
</dbReference>
<dbReference type="FunFam" id="3.30.470.20:FF:000028">
    <property type="entry name" value="Methylcrotonoyl-CoA carboxylase subunit alpha, mitochondrial"/>
    <property type="match status" value="1"/>
</dbReference>
<dbReference type="NCBIfam" id="NF006367">
    <property type="entry name" value="PRK08591.1"/>
    <property type="match status" value="1"/>
</dbReference>
<comment type="cofactor">
    <cofactor evidence="1">
        <name>biotin</name>
        <dbReference type="ChEBI" id="CHEBI:57586"/>
    </cofactor>
</comment>
<dbReference type="PROSITE" id="PS00867">
    <property type="entry name" value="CPSASE_2"/>
    <property type="match status" value="1"/>
</dbReference>
<organism evidence="11 12">
    <name type="scientific">Minwuia thermotolerans</name>
    <dbReference type="NCBI Taxonomy" id="2056226"/>
    <lineage>
        <taxon>Bacteria</taxon>
        <taxon>Pseudomonadati</taxon>
        <taxon>Pseudomonadota</taxon>
        <taxon>Alphaproteobacteria</taxon>
        <taxon>Minwuiales</taxon>
        <taxon>Minwuiaceae</taxon>
        <taxon>Minwuia</taxon>
    </lineage>
</organism>
<dbReference type="GO" id="GO:0046872">
    <property type="term" value="F:metal ion binding"/>
    <property type="evidence" value="ECO:0007669"/>
    <property type="project" value="InterPro"/>
</dbReference>
<evidence type="ECO:0000256" key="6">
    <source>
        <dbReference type="ARBA" id="ARBA00023267"/>
    </source>
</evidence>